<dbReference type="Pfam" id="PF00226">
    <property type="entry name" value="DnaJ"/>
    <property type="match status" value="1"/>
</dbReference>
<name>A0ABS3ASC0_9BACT</name>
<evidence type="ECO:0000313" key="2">
    <source>
        <dbReference type="EMBL" id="MBN4068030.1"/>
    </source>
</evidence>
<proteinExistence type="predicted"/>
<feature type="domain" description="J" evidence="1">
    <location>
        <begin position="294"/>
        <end position="353"/>
    </location>
</feature>
<evidence type="ECO:0000259" key="1">
    <source>
        <dbReference type="PROSITE" id="PS50076"/>
    </source>
</evidence>
<comment type="caution">
    <text evidence="2">The sequence shown here is derived from an EMBL/GenBank/DDBJ whole genome shotgun (WGS) entry which is preliminary data.</text>
</comment>
<organism evidence="2 3">
    <name type="scientific">Desulfotalea psychrophila</name>
    <dbReference type="NCBI Taxonomy" id="84980"/>
    <lineage>
        <taxon>Bacteria</taxon>
        <taxon>Pseudomonadati</taxon>
        <taxon>Thermodesulfobacteriota</taxon>
        <taxon>Desulfobulbia</taxon>
        <taxon>Desulfobulbales</taxon>
        <taxon>Desulfocapsaceae</taxon>
        <taxon>Desulfotalea</taxon>
    </lineage>
</organism>
<dbReference type="PROSITE" id="PS50076">
    <property type="entry name" value="DNAJ_2"/>
    <property type="match status" value="1"/>
</dbReference>
<dbReference type="EMBL" id="JAFITO010000003">
    <property type="protein sequence ID" value="MBN4068030.1"/>
    <property type="molecule type" value="Genomic_DNA"/>
</dbReference>
<dbReference type="SUPFAM" id="SSF46565">
    <property type="entry name" value="Chaperone J-domain"/>
    <property type="match status" value="1"/>
</dbReference>
<dbReference type="SMART" id="SM00271">
    <property type="entry name" value="DnaJ"/>
    <property type="match status" value="1"/>
</dbReference>
<keyword evidence="3" id="KW-1185">Reference proteome</keyword>
<protein>
    <submittedName>
        <fullName evidence="2">DnaJ domain-containing protein</fullName>
    </submittedName>
</protein>
<sequence>MSNTHLKKKGQPDPTIYLHRTVLTRPPLYSLRLSFWDIEQHCFRTSKLFDLGTEPEEFLHYPNDTCFQLDTDLVYRIEKLCGRDMETELEHLLWPFVDPTVQRKMDHFFFRGAGQVRLQKGSKLLSFDGQAPHVFDKRRLHFLRFGSTNQGRIFQMPPRLEAKLLDRSRDELEQFFLKEEAELRETEFKTYLYTALNLQKHFTENFARRFPQALPAEKIDNTFVKELCLLNDDKNFWQERTDFSKLPDYLIRYLILFFDSIPRRNRGFEQAAEFQGQYRQFHRPERKYTVSKDEIATLFGESAETLRKADKKEIIRLYRQKAKSIHPDTGGDHEEFVKLTEAYEELLRSKQKM</sequence>
<dbReference type="Gene3D" id="1.10.287.110">
    <property type="entry name" value="DnaJ domain"/>
    <property type="match status" value="1"/>
</dbReference>
<dbReference type="Proteomes" id="UP000717534">
    <property type="component" value="Unassembled WGS sequence"/>
</dbReference>
<accession>A0ABS3ASC0</accession>
<dbReference type="InterPro" id="IPR036869">
    <property type="entry name" value="J_dom_sf"/>
</dbReference>
<gene>
    <name evidence="2" type="ORF">JYU06_00690</name>
</gene>
<dbReference type="CDD" id="cd06257">
    <property type="entry name" value="DnaJ"/>
    <property type="match status" value="1"/>
</dbReference>
<evidence type="ECO:0000313" key="3">
    <source>
        <dbReference type="Proteomes" id="UP000717534"/>
    </source>
</evidence>
<reference evidence="2 3" key="1">
    <citation type="submission" date="2021-02" db="EMBL/GenBank/DDBJ databases">
        <title>Activity-based single-cell genomes from oceanic crustal fluid captures similar information to metagenomic and metatranscriptomic surveys with orders of magnitude less sampling.</title>
        <authorList>
            <person name="D'Angelo T.S."/>
            <person name="Orcutt B.N."/>
        </authorList>
    </citation>
    <scope>NUCLEOTIDE SEQUENCE [LARGE SCALE GENOMIC DNA]</scope>
    <source>
        <strain evidence="2">AH-315-G02</strain>
    </source>
</reference>
<dbReference type="InterPro" id="IPR001623">
    <property type="entry name" value="DnaJ_domain"/>
</dbReference>